<feature type="transmembrane region" description="Helical" evidence="1">
    <location>
        <begin position="7"/>
        <end position="25"/>
    </location>
</feature>
<keyword evidence="1" id="KW-0812">Transmembrane</keyword>
<comment type="caution">
    <text evidence="2">The sequence shown here is derived from an EMBL/GenBank/DDBJ whole genome shotgun (WGS) entry which is preliminary data.</text>
</comment>
<evidence type="ECO:0000313" key="2">
    <source>
        <dbReference type="EMBL" id="MBM7061516.1"/>
    </source>
</evidence>
<gene>
    <name evidence="2" type="ORF">JQX08_12460</name>
</gene>
<reference evidence="2 3" key="1">
    <citation type="submission" date="2021-02" db="EMBL/GenBank/DDBJ databases">
        <authorList>
            <person name="Lee D.-H."/>
        </authorList>
    </citation>
    <scope>NUCLEOTIDE SEQUENCE [LARGE SCALE GENOMIC DNA]</scope>
    <source>
        <strain evidence="2 3">UL073</strain>
    </source>
</reference>
<keyword evidence="1" id="KW-0472">Membrane</keyword>
<organism evidence="2 3">
    <name type="scientific">Zestomonas insulae</name>
    <dbReference type="NCBI Taxonomy" id="2809017"/>
    <lineage>
        <taxon>Bacteria</taxon>
        <taxon>Pseudomonadati</taxon>
        <taxon>Pseudomonadota</taxon>
        <taxon>Gammaproteobacteria</taxon>
        <taxon>Pseudomonadales</taxon>
        <taxon>Pseudomonadaceae</taxon>
        <taxon>Zestomonas</taxon>
    </lineage>
</organism>
<keyword evidence="1" id="KW-1133">Transmembrane helix</keyword>
<evidence type="ECO:0000313" key="3">
    <source>
        <dbReference type="Proteomes" id="UP000717995"/>
    </source>
</evidence>
<accession>A0ABS2IEJ3</accession>
<protein>
    <submittedName>
        <fullName evidence="2">Uncharacterized protein</fullName>
    </submittedName>
</protein>
<name>A0ABS2IEJ3_9GAMM</name>
<evidence type="ECO:0000256" key="1">
    <source>
        <dbReference type="SAM" id="Phobius"/>
    </source>
</evidence>
<dbReference type="Proteomes" id="UP000717995">
    <property type="component" value="Unassembled WGS sequence"/>
</dbReference>
<sequence>MRRARYVSLLVALLGGAMFIGAAYWRAQESVRIGSQQFEGRVVISAPVLVALYGGDRFLAANLEVIRLAATGMDDGHVDAGYLIRAQGVAAELNACHEDNYFLANGLLAWGGAVREGNKILRHAMACRFWDGVPPFFYGVNKSFFGRDSEAAARAFDLAAERWPENAAAMRKLAIMTRTQSFADERLALQYLERQRDNSRDSKLRELLAKRVVRLQGLVALRAAQRRYEQAHGALTDLQQLLTSHELPALPEDPLRLGYELQGGRIQLKNLKIVGVEDQP</sequence>
<dbReference type="EMBL" id="JAFEUP010000003">
    <property type="protein sequence ID" value="MBM7061516.1"/>
    <property type="molecule type" value="Genomic_DNA"/>
</dbReference>
<proteinExistence type="predicted"/>
<keyword evidence="3" id="KW-1185">Reference proteome</keyword>